<dbReference type="GO" id="GO:0012505">
    <property type="term" value="C:endomembrane system"/>
    <property type="evidence" value="ECO:0007669"/>
    <property type="project" value="UniProtKB-SubCell"/>
</dbReference>
<feature type="region of interest" description="Disordered" evidence="6">
    <location>
        <begin position="787"/>
        <end position="825"/>
    </location>
</feature>
<dbReference type="InterPro" id="IPR011989">
    <property type="entry name" value="ARM-like"/>
</dbReference>
<dbReference type="InterPro" id="IPR017109">
    <property type="entry name" value="AP4_complex_esu"/>
</dbReference>
<accession>A0A2I0AZT1</accession>
<feature type="compositionally biased region" description="Polar residues" evidence="6">
    <location>
        <begin position="791"/>
        <end position="822"/>
    </location>
</feature>
<dbReference type="EMBL" id="KZ451932">
    <property type="protein sequence ID" value="PKA61036.1"/>
    <property type="molecule type" value="Genomic_DNA"/>
</dbReference>
<dbReference type="Gene3D" id="1.25.10.10">
    <property type="entry name" value="Leucine-rich Repeat Variant"/>
    <property type="match status" value="1"/>
</dbReference>
<dbReference type="GO" id="GO:0006886">
    <property type="term" value="P:intracellular protein transport"/>
    <property type="evidence" value="ECO:0007669"/>
    <property type="project" value="UniProtKB-UniRule"/>
</dbReference>
<comment type="subcellular location">
    <subcellularLocation>
        <location evidence="1">Endomembrane system</location>
    </subcellularLocation>
</comment>
<dbReference type="PANTHER" id="PTHR22780">
    <property type="entry name" value="ADAPTIN, ALPHA/GAMMA/EPSILON"/>
    <property type="match status" value="1"/>
</dbReference>
<evidence type="ECO:0000256" key="3">
    <source>
        <dbReference type="ARBA" id="ARBA00022927"/>
    </source>
</evidence>
<dbReference type="GO" id="GO:0030124">
    <property type="term" value="C:AP-4 adaptor complex"/>
    <property type="evidence" value="ECO:0007669"/>
    <property type="project" value="UniProtKB-UniRule"/>
</dbReference>
<evidence type="ECO:0000313" key="8">
    <source>
        <dbReference type="EMBL" id="PKA61036.1"/>
    </source>
</evidence>
<evidence type="ECO:0000313" key="9">
    <source>
        <dbReference type="Proteomes" id="UP000236161"/>
    </source>
</evidence>
<dbReference type="GO" id="GO:0016192">
    <property type="term" value="P:vesicle-mediated transport"/>
    <property type="evidence" value="ECO:0007669"/>
    <property type="project" value="UniProtKB-UniRule"/>
</dbReference>
<evidence type="ECO:0000256" key="1">
    <source>
        <dbReference type="ARBA" id="ARBA00004308"/>
    </source>
</evidence>
<protein>
    <recommendedName>
        <fullName evidence="5">AP-4 complex subunit epsilon</fullName>
    </recommendedName>
</protein>
<dbReference type="STRING" id="1088818.A0A2I0AZT1"/>
<dbReference type="InterPro" id="IPR002553">
    <property type="entry name" value="Clathrin/coatomer_adapt-like_N"/>
</dbReference>
<reference evidence="8 9" key="1">
    <citation type="journal article" date="2017" name="Nature">
        <title>The Apostasia genome and the evolution of orchids.</title>
        <authorList>
            <person name="Zhang G.Q."/>
            <person name="Liu K.W."/>
            <person name="Li Z."/>
            <person name="Lohaus R."/>
            <person name="Hsiao Y.Y."/>
            <person name="Niu S.C."/>
            <person name="Wang J.Y."/>
            <person name="Lin Y.C."/>
            <person name="Xu Q."/>
            <person name="Chen L.J."/>
            <person name="Yoshida K."/>
            <person name="Fujiwara S."/>
            <person name="Wang Z.W."/>
            <person name="Zhang Y.Q."/>
            <person name="Mitsuda N."/>
            <person name="Wang M."/>
            <person name="Liu G.H."/>
            <person name="Pecoraro L."/>
            <person name="Huang H.X."/>
            <person name="Xiao X.J."/>
            <person name="Lin M."/>
            <person name="Wu X.Y."/>
            <person name="Wu W.L."/>
            <person name="Chen Y.Y."/>
            <person name="Chang S.B."/>
            <person name="Sakamoto S."/>
            <person name="Ohme-Takagi M."/>
            <person name="Yagi M."/>
            <person name="Zeng S.J."/>
            <person name="Shen C.Y."/>
            <person name="Yeh C.M."/>
            <person name="Luo Y.B."/>
            <person name="Tsai W.C."/>
            <person name="Van de Peer Y."/>
            <person name="Liu Z.J."/>
        </authorList>
    </citation>
    <scope>NUCLEOTIDE SEQUENCE [LARGE SCALE GENOMIC DNA]</scope>
    <source>
        <strain evidence="9">cv. Shenzhen</strain>
        <tissue evidence="8">Stem</tissue>
    </source>
</reference>
<dbReference type="Pfam" id="PF01602">
    <property type="entry name" value="Adaptin_N"/>
    <property type="match status" value="1"/>
</dbReference>
<organism evidence="8 9">
    <name type="scientific">Apostasia shenzhenica</name>
    <dbReference type="NCBI Taxonomy" id="1088818"/>
    <lineage>
        <taxon>Eukaryota</taxon>
        <taxon>Viridiplantae</taxon>
        <taxon>Streptophyta</taxon>
        <taxon>Embryophyta</taxon>
        <taxon>Tracheophyta</taxon>
        <taxon>Spermatophyta</taxon>
        <taxon>Magnoliopsida</taxon>
        <taxon>Liliopsida</taxon>
        <taxon>Asparagales</taxon>
        <taxon>Orchidaceae</taxon>
        <taxon>Apostasioideae</taxon>
        <taxon>Apostasia</taxon>
    </lineage>
</organism>
<dbReference type="InterPro" id="IPR016024">
    <property type="entry name" value="ARM-type_fold"/>
</dbReference>
<keyword evidence="2 5" id="KW-0813">Transport</keyword>
<keyword evidence="5" id="KW-0333">Golgi apparatus</keyword>
<evidence type="ECO:0000256" key="6">
    <source>
        <dbReference type="SAM" id="MobiDB-lite"/>
    </source>
</evidence>
<comment type="function">
    <text evidence="5">Subunit of novel type of clathrin- or non-clathrin-associated protein coat involved in targeting proteins from the trans-Golgi network (TGN) to the endosomal-lysosomal system.</text>
</comment>
<sequence>MGSQGGWGQSKEFLDLVKSIGEARSKAEEDRIVLREIETLKRRIAEPDVPRRKMKEYIIRLVYVEMLGHDASFGYIHAVKMTHDDSVFLKRTGYLAVTIFLNEDHDLIILIVNTIQKDLRSDNYLVVCAALTAVCKLINEETIPAVLPQVVELLGHPKEAVRKKAVMALHRFYQRAPTSVSHLLSNFRKKLCDNDPGVMGATLCPLFDLISADASSYKDLVVSFVNILKQVAERRLPKTYDYHQMPAPFIQVKLLKILALLGSGDKQVSGHMYTVLADIFRKCETSSNIGNAVLYEAICCASSIYPNSKILDAAVETTSNFLKSDNHNLKYMGIDALGRLIKISPDIAEEHQLAVIDCLEDAITIDDSSPKVPRVTVDTVEGNESPSMTTKVLSLGKEEEDPDDTLKRKTFELLYKMTKSSNVEVIVDRMIGYMISIIDNHYKTEIASRCVELAEQFAPSNQWFIQTMNKVFEHAGELVNPKLAHNLMRLIAEGFGEDDEGADSQLRSSAVRIPDGFICRNSDQIPSAFMQASFDGSQLHGLSTNVRLRIVHFLVNVICWVLGEYGTADGKYSVSYIIGKLCDVAEAHINDDTVKAYAMTGIMKICAFEIAAGRKVEMLSECQTLIDELSDSHSTDLQQRAYELQALLSLDNRTIENVMPSDASCEDIEVDKNLSFLNFYVQKSIEKGAQPYLPESERSGMSNVDNFKNPYQHENSGQSLRFEAYELPKPPPPTSIPFVSSSSRVTDIIPVSEQVHSREIHQNPPTSGADALALEVKLRLDGVQKKWGRPTYSSVPAASATVSKENGVTHSDEATNANSQTRDFPYNHRRQQVEVSAEKQRLAASLFGSSSKSDKKAPSSHRPARGGHVNSERPPATALLLSEPPKEKTSASVPPPPDLLDFSDPLPSSATSEDPFKQLEGLVDTTIAPLSGNAPTPDIIPLYGGTPSINSATQANIRNASAAASGVVTIKKGPNAQDALEKDAVARQVGVQPTQNNPNLFRDLLG</sequence>
<evidence type="ECO:0000256" key="2">
    <source>
        <dbReference type="ARBA" id="ARBA00022448"/>
    </source>
</evidence>
<keyword evidence="3 5" id="KW-0653">Protein transport</keyword>
<name>A0A2I0AZT1_9ASPA</name>
<dbReference type="AlphaFoldDB" id="A0A2I0AZT1"/>
<feature type="compositionally biased region" description="Low complexity" evidence="6">
    <location>
        <begin position="899"/>
        <end position="909"/>
    </location>
</feature>
<keyword evidence="9" id="KW-1185">Reference proteome</keyword>
<feature type="domain" description="Clathrin/coatomer adaptor adaptin-like N-terminal" evidence="7">
    <location>
        <begin position="46"/>
        <end position="492"/>
    </location>
</feature>
<proteinExistence type="inferred from homology"/>
<dbReference type="InterPro" id="IPR050840">
    <property type="entry name" value="Adaptor_Complx_Large_Subunit"/>
</dbReference>
<dbReference type="Proteomes" id="UP000236161">
    <property type="component" value="Unassembled WGS sequence"/>
</dbReference>
<gene>
    <name evidence="8" type="ORF">AXF42_Ash005932</name>
</gene>
<dbReference type="SUPFAM" id="SSF48371">
    <property type="entry name" value="ARM repeat"/>
    <property type="match status" value="1"/>
</dbReference>
<evidence type="ECO:0000256" key="5">
    <source>
        <dbReference type="PIRNR" id="PIRNR037097"/>
    </source>
</evidence>
<dbReference type="OrthoDB" id="29308at2759"/>
<comment type="subunit">
    <text evidence="5">Adaptor protein complex 4 (AP-4) is a heterotetramer composed of two large adaptins, a medium adaptin and a small adaptin.</text>
</comment>
<keyword evidence="4 5" id="KW-0472">Membrane</keyword>
<feature type="region of interest" description="Disordered" evidence="6">
    <location>
        <begin position="846"/>
        <end position="914"/>
    </location>
</feature>
<dbReference type="PIRSF" id="PIRSF037097">
    <property type="entry name" value="AP4_complex_epsilon"/>
    <property type="match status" value="1"/>
</dbReference>
<evidence type="ECO:0000256" key="4">
    <source>
        <dbReference type="ARBA" id="ARBA00023136"/>
    </source>
</evidence>
<comment type="similarity">
    <text evidence="5">Belongs to the adaptor complexes large subunit family.</text>
</comment>
<evidence type="ECO:0000259" key="7">
    <source>
        <dbReference type="Pfam" id="PF01602"/>
    </source>
</evidence>